<dbReference type="PANTHER" id="PTHR34504">
    <property type="entry name" value="ANTITOXIN HICB"/>
    <property type="match status" value="1"/>
</dbReference>
<dbReference type="PANTHER" id="PTHR34504:SF2">
    <property type="entry name" value="UPF0150 PROTEIN SSL0259"/>
    <property type="match status" value="1"/>
</dbReference>
<evidence type="ECO:0000313" key="2">
    <source>
        <dbReference type="EMBL" id="ACL08670.1"/>
    </source>
</evidence>
<dbReference type="SUPFAM" id="SSF143100">
    <property type="entry name" value="TTHA1013/TTHA0281-like"/>
    <property type="match status" value="1"/>
</dbReference>
<dbReference type="InterPro" id="IPR051404">
    <property type="entry name" value="TA_system_antitoxin"/>
</dbReference>
<dbReference type="STRING" id="883.DvMF_1725"/>
<dbReference type="SUPFAM" id="SSF47598">
    <property type="entry name" value="Ribbon-helix-helix"/>
    <property type="match status" value="1"/>
</dbReference>
<organism evidence="2">
    <name type="scientific">Nitratidesulfovibrio vulgaris (strain DSM 19637 / Miyazaki F)</name>
    <name type="common">Desulfovibrio vulgaris</name>
    <dbReference type="NCBI Taxonomy" id="883"/>
    <lineage>
        <taxon>Bacteria</taxon>
        <taxon>Pseudomonadati</taxon>
        <taxon>Thermodesulfobacteriota</taxon>
        <taxon>Desulfovibrionia</taxon>
        <taxon>Desulfovibrionales</taxon>
        <taxon>Desulfovibrionaceae</taxon>
        <taxon>Nitratidesulfovibrio</taxon>
    </lineage>
</organism>
<gene>
    <name evidence="2" type="ordered locus">DvMF_1725</name>
</gene>
<dbReference type="CDD" id="cd21631">
    <property type="entry name" value="RHH_CopG_NikR-like"/>
    <property type="match status" value="1"/>
</dbReference>
<dbReference type="Pfam" id="PF15919">
    <property type="entry name" value="HicB_lk_antitox"/>
    <property type="match status" value="1"/>
</dbReference>
<dbReference type="GO" id="GO:0006355">
    <property type="term" value="P:regulation of DNA-templated transcription"/>
    <property type="evidence" value="ECO:0007669"/>
    <property type="project" value="InterPro"/>
</dbReference>
<dbReference type="KEGG" id="dvm:DvMF_1725"/>
<dbReference type="EMBL" id="CP001197">
    <property type="protein sequence ID" value="ACL08670.1"/>
    <property type="molecule type" value="Genomic_DNA"/>
</dbReference>
<feature type="domain" description="HicB-like antitoxin of toxin-antitoxin system" evidence="1">
    <location>
        <begin position="3"/>
        <end position="121"/>
    </location>
</feature>
<dbReference type="Gene3D" id="1.20.5.780">
    <property type="entry name" value="Single helix bin"/>
    <property type="match status" value="1"/>
</dbReference>
<sequence>MLYPVIVHKDADSAYGVILPDFPGCFTAGDTLEEALANAQEAVELYFEGERDAVAPPPSPIDAVLGSEDARDGAVLLADIDLSFLDTTSVPVNITMPVHIRNTIDRAAKARGMSRSAFMVESALRAAGPGKAASA</sequence>
<dbReference type="Gene3D" id="3.30.160.250">
    <property type="match status" value="1"/>
</dbReference>
<dbReference type="InterPro" id="IPR035069">
    <property type="entry name" value="TTHA1013/TTHA0281-like"/>
</dbReference>
<protein>
    <recommendedName>
        <fullName evidence="1">HicB-like antitoxin of toxin-antitoxin system domain-containing protein</fullName>
    </recommendedName>
</protein>
<dbReference type="AlphaFoldDB" id="B8DM26"/>
<name>B8DM26_NITV9</name>
<proteinExistence type="predicted"/>
<accession>B8DM26</accession>
<evidence type="ECO:0000259" key="1">
    <source>
        <dbReference type="Pfam" id="PF15919"/>
    </source>
</evidence>
<dbReference type="HOGENOM" id="CLU_114047_1_1_7"/>
<dbReference type="eggNOG" id="COG1598">
    <property type="taxonomic scope" value="Bacteria"/>
</dbReference>
<dbReference type="InterPro" id="IPR010985">
    <property type="entry name" value="Ribbon_hlx_hlx"/>
</dbReference>
<reference evidence="2" key="1">
    <citation type="submission" date="2008-10" db="EMBL/GenBank/DDBJ databases">
        <title>Complete sequence of Desulfovibrio vulgaris str. 'Miyazaki F'.</title>
        <authorList>
            <person name="Lucas S."/>
            <person name="Copeland A."/>
            <person name="Lapidus A."/>
            <person name="Glavina del Rio T."/>
            <person name="Dalin E."/>
            <person name="Tice H."/>
            <person name="Bruce D."/>
            <person name="Goodwin L."/>
            <person name="Pitluck S."/>
            <person name="Sims D."/>
            <person name="Brettin T."/>
            <person name="Detter J.C."/>
            <person name="Han C."/>
            <person name="Larimer F."/>
            <person name="Land M."/>
            <person name="Hauser L."/>
            <person name="Kyrpides N."/>
            <person name="Mikhailova N."/>
            <person name="Hazen T.C."/>
            <person name="Richardson P."/>
        </authorList>
    </citation>
    <scope>NUCLEOTIDE SEQUENCE</scope>
    <source>
        <strain evidence="2">Miyazaki F</strain>
    </source>
</reference>
<dbReference type="OrthoDB" id="9807959at2"/>
<dbReference type="InterPro" id="IPR031807">
    <property type="entry name" value="HicB-like"/>
</dbReference>